<dbReference type="Gene3D" id="2.40.290.10">
    <property type="match status" value="1"/>
</dbReference>
<dbReference type="SUPFAM" id="SSF100939">
    <property type="entry name" value="SPOC domain-like"/>
    <property type="match status" value="1"/>
</dbReference>
<dbReference type="Pfam" id="PF02735">
    <property type="entry name" value="Ku"/>
    <property type="match status" value="1"/>
</dbReference>
<name>A0A1I7XGF9_HETBA</name>
<evidence type="ECO:0000313" key="4">
    <source>
        <dbReference type="WBParaSite" id="Hba_16596"/>
    </source>
</evidence>
<dbReference type="GO" id="GO:0006303">
    <property type="term" value="P:double-strand break repair via nonhomologous end joining"/>
    <property type="evidence" value="ECO:0007669"/>
    <property type="project" value="InterPro"/>
</dbReference>
<dbReference type="WBParaSite" id="Hba_16596">
    <property type="protein sequence ID" value="Hba_16596"/>
    <property type="gene ID" value="Hba_16596"/>
</dbReference>
<accession>A0A1I7XGF9</accession>
<dbReference type="InterPro" id="IPR006164">
    <property type="entry name" value="DNA_bd_Ku70/Ku80"/>
</dbReference>
<reference evidence="4" key="1">
    <citation type="submission" date="2016-11" db="UniProtKB">
        <authorList>
            <consortium name="WormBaseParasite"/>
        </authorList>
    </citation>
    <scope>IDENTIFICATION</scope>
</reference>
<protein>
    <submittedName>
        <fullName evidence="4">Ku domain-containing protein</fullName>
    </submittedName>
</protein>
<evidence type="ECO:0000259" key="2">
    <source>
        <dbReference type="Pfam" id="PF02735"/>
    </source>
</evidence>
<keyword evidence="3" id="KW-1185">Reference proteome</keyword>
<evidence type="ECO:0000313" key="3">
    <source>
        <dbReference type="Proteomes" id="UP000095283"/>
    </source>
</evidence>
<dbReference type="AlphaFoldDB" id="A0A1I7XGF9"/>
<dbReference type="Proteomes" id="UP000095283">
    <property type="component" value="Unplaced"/>
</dbReference>
<dbReference type="GO" id="GO:0003677">
    <property type="term" value="F:DNA binding"/>
    <property type="evidence" value="ECO:0007669"/>
    <property type="project" value="UniProtKB-KW"/>
</dbReference>
<dbReference type="SUPFAM" id="SSF101420">
    <property type="entry name" value="C-terminal domain of Ku80"/>
    <property type="match status" value="1"/>
</dbReference>
<feature type="domain" description="Ku" evidence="2">
    <location>
        <begin position="17"/>
        <end position="90"/>
    </location>
</feature>
<sequence>MKRHSEFLMNVNSKDSSSAKYRKVDAKDTVCGYHFGDSKVIIEASDEILYKNHNFNEGEERGCMKLIQFTKRKNIQESYFIGRNSFVVVPGLEVKSYDRDLYMSAIRLPFCEDMKPYDFADLSNEKSAPTCNSRVFEAGSVLNPFFQRQCTLLKLKALNHIDTCMFYNSGFQLQDVMKVKRVKQEIPKESIEDMLMEIEMNKQETSKCFDKVAVYRLSVIREVSINYGRPDEFNNWLIRSKAKWSGWKSFMAEGNYLSLITYEESTFSSYSSTESSLFWNNESIQISTADDSDEDDIVSI</sequence>
<dbReference type="InterPro" id="IPR036494">
    <property type="entry name" value="Ku_C_sf"/>
</dbReference>
<dbReference type="Gene3D" id="1.25.40.240">
    <property type="entry name" value="Ku, C-terminal domain"/>
    <property type="match status" value="1"/>
</dbReference>
<dbReference type="InterPro" id="IPR016194">
    <property type="entry name" value="SPOC-like_C_dom_sf"/>
</dbReference>
<evidence type="ECO:0000256" key="1">
    <source>
        <dbReference type="ARBA" id="ARBA00023125"/>
    </source>
</evidence>
<proteinExistence type="predicted"/>
<organism evidence="3 4">
    <name type="scientific">Heterorhabditis bacteriophora</name>
    <name type="common">Entomopathogenic nematode worm</name>
    <dbReference type="NCBI Taxonomy" id="37862"/>
    <lineage>
        <taxon>Eukaryota</taxon>
        <taxon>Metazoa</taxon>
        <taxon>Ecdysozoa</taxon>
        <taxon>Nematoda</taxon>
        <taxon>Chromadorea</taxon>
        <taxon>Rhabditida</taxon>
        <taxon>Rhabditina</taxon>
        <taxon>Rhabditomorpha</taxon>
        <taxon>Strongyloidea</taxon>
        <taxon>Heterorhabditidae</taxon>
        <taxon>Heterorhabditis</taxon>
    </lineage>
</organism>
<keyword evidence="1" id="KW-0238">DNA-binding</keyword>